<reference evidence="2 3" key="1">
    <citation type="submission" date="2024-06" db="EMBL/GenBank/DDBJ databases">
        <title>Complete genome of Phlyctema vagabunda strain 19-DSS-EL-015.</title>
        <authorList>
            <person name="Fiorenzani C."/>
        </authorList>
    </citation>
    <scope>NUCLEOTIDE SEQUENCE [LARGE SCALE GENOMIC DNA]</scope>
    <source>
        <strain evidence="2 3">19-DSS-EL-015</strain>
    </source>
</reference>
<dbReference type="PANTHER" id="PTHR31350:SF27">
    <property type="entry name" value="HEMIMETHYLATED DNA-BINDING DOMAIN-CONTAINING PROTEIN"/>
    <property type="match status" value="1"/>
</dbReference>
<dbReference type="Gene3D" id="1.20.1280.50">
    <property type="match status" value="1"/>
</dbReference>
<gene>
    <name evidence="2" type="ORF">PVAG01_02973</name>
</gene>
<dbReference type="NCBIfam" id="TIGR02097">
    <property type="entry name" value="yccV"/>
    <property type="match status" value="1"/>
</dbReference>
<evidence type="ECO:0000259" key="1">
    <source>
        <dbReference type="PROSITE" id="PS50181"/>
    </source>
</evidence>
<dbReference type="InterPro" id="IPR011722">
    <property type="entry name" value="Hemimethylated_DNA-bd_dom"/>
</dbReference>
<dbReference type="EMBL" id="JBFCZG010000002">
    <property type="protein sequence ID" value="KAL3426181.1"/>
    <property type="molecule type" value="Genomic_DNA"/>
</dbReference>
<dbReference type="Proteomes" id="UP001629113">
    <property type="component" value="Unassembled WGS sequence"/>
</dbReference>
<proteinExistence type="predicted"/>
<evidence type="ECO:0000313" key="3">
    <source>
        <dbReference type="Proteomes" id="UP001629113"/>
    </source>
</evidence>
<keyword evidence="3" id="KW-1185">Reference proteome</keyword>
<dbReference type="InterPro" id="IPR036623">
    <property type="entry name" value="Hemimethylated_DNA-bd_sf"/>
</dbReference>
<dbReference type="Gene3D" id="2.30.30.390">
    <property type="entry name" value="Hemimethylated DNA-binding domain"/>
    <property type="match status" value="1"/>
</dbReference>
<dbReference type="Pfam" id="PF12937">
    <property type="entry name" value="F-box-like"/>
    <property type="match status" value="1"/>
</dbReference>
<organism evidence="2 3">
    <name type="scientific">Phlyctema vagabunda</name>
    <dbReference type="NCBI Taxonomy" id="108571"/>
    <lineage>
        <taxon>Eukaryota</taxon>
        <taxon>Fungi</taxon>
        <taxon>Dikarya</taxon>
        <taxon>Ascomycota</taxon>
        <taxon>Pezizomycotina</taxon>
        <taxon>Leotiomycetes</taxon>
        <taxon>Helotiales</taxon>
        <taxon>Dermateaceae</taxon>
        <taxon>Phlyctema</taxon>
    </lineage>
</organism>
<dbReference type="SUPFAM" id="SSF81383">
    <property type="entry name" value="F-box domain"/>
    <property type="match status" value="1"/>
</dbReference>
<dbReference type="InterPro" id="IPR001810">
    <property type="entry name" value="F-box_dom"/>
</dbReference>
<dbReference type="PANTHER" id="PTHR31350">
    <property type="entry name" value="SI:DKEY-261L7.2"/>
    <property type="match status" value="1"/>
</dbReference>
<accession>A0ABR4PS58</accession>
<dbReference type="InterPro" id="IPR032698">
    <property type="entry name" value="SirB1_N"/>
</dbReference>
<dbReference type="Pfam" id="PF13369">
    <property type="entry name" value="Transglut_core2"/>
    <property type="match status" value="1"/>
</dbReference>
<name>A0ABR4PS58_9HELO</name>
<dbReference type="Pfam" id="PF08755">
    <property type="entry name" value="YccV-like"/>
    <property type="match status" value="1"/>
</dbReference>
<protein>
    <submittedName>
        <fullName evidence="2">F-box domain-containing protein</fullName>
    </submittedName>
</protein>
<feature type="domain" description="F-box" evidence="1">
    <location>
        <begin position="14"/>
        <end position="61"/>
    </location>
</feature>
<dbReference type="SMART" id="SM00992">
    <property type="entry name" value="YccV-like"/>
    <property type="match status" value="1"/>
</dbReference>
<evidence type="ECO:0000313" key="2">
    <source>
        <dbReference type="EMBL" id="KAL3426181.1"/>
    </source>
</evidence>
<dbReference type="InterPro" id="IPR036047">
    <property type="entry name" value="F-box-like_dom_sf"/>
</dbReference>
<comment type="caution">
    <text evidence="2">The sequence shown here is derived from an EMBL/GenBank/DDBJ whole genome shotgun (WGS) entry which is preliminary data.</text>
</comment>
<sequence>MSTHPTTSNEGPSPCAFESLPDEVIQQILYYVPPFDTLHSVQRTSRRLLRASNEPLLWRYHCRFGFRYWDSKHRITQKLRGPVGNVDWKLLFLHRQRVAHRTDGLLDSILQDQIGRIAKFQEIAEFGYDAKDVLLQHCGTDESADDVLARRFYSTAVLDHLHRSEALAEWGQLQKGTKIPLERALACFDLFILHDQRGDLVEITDMLDQLVVDLGKEISNLDELSTRDKAIAVVTFLRAHNLTGIASDLSYHNLQNNYIGVALQHAEHASLPLISAAIFCAVAQRIGVDAHCAEIPTHIHVIVYPNVDEDLDGKRIPQEQSADPMYLDPFRTDSEIPVQNLKSFLASWGVMPEQFHHFLKHSDPVKLILRVSRNIVTAVSDFTRQQANNPGHSQIQLYGNPFIDLENAYYSAIWANFMFGNSITQLDGQQQPVLAVILERFERGYPMDVSLVERYICTPFDGRANGQLAQLYETLRVIRQGDVMPKPVHSRNNAGCCDIQYRVGQVFRHKRYGYTAVITGWDKECGMNSDWRVHNQVQNLTRGENQNFYHALVEDTSIRYVAAENVEIIKPVMPTALMSFAGQYFKRWDSQNHVFVSNIRDEYPED</sequence>
<dbReference type="PROSITE" id="PS50181">
    <property type="entry name" value="FBOX"/>
    <property type="match status" value="1"/>
</dbReference>
<dbReference type="SUPFAM" id="SSF141255">
    <property type="entry name" value="YccV-like"/>
    <property type="match status" value="1"/>
</dbReference>